<keyword evidence="7 10" id="KW-0472">Membrane</keyword>
<evidence type="ECO:0000256" key="4">
    <source>
        <dbReference type="ARBA" id="ARBA00022519"/>
    </source>
</evidence>
<dbReference type="PRINTS" id="PR00864">
    <property type="entry name" value="PREPILNPTASE"/>
</dbReference>
<comment type="catalytic activity">
    <reaction evidence="9">
        <text>Typically cleaves a -Gly-|-Phe- bond to release an N-terminal, basic peptide of 5-8 residues from type IV prepilin, and then N-methylates the new N-terminal amino group, the methyl donor being S-adenosyl-L-methionine.</text>
        <dbReference type="EC" id="3.4.23.43"/>
    </reaction>
</comment>
<sequence length="254" mass="27765">MIIIAAFITGLVIGSFLNVCIYRIPEGKSIVYPPSHCPNCGERIKWYDNIPVISYLFLKGKCRNCGSPISIQYPLVELLTGFLTAAVVYKFGLTLTALYYAVFIWSLIVISLIDIKTMLVPVKLCYFTMLFGILLSPFIPQITFKDSVLGASFGAGIILFIIETYYVITGKEGMGYGDANIMAVVGAFLGWKNILVTLFFASLVGAVIGIVLMATKGKNFKSALPFGPFISIGAVIALFFGNQLINWYLGGIVK</sequence>
<keyword evidence="9" id="KW-0645">Protease</keyword>
<keyword evidence="5 9" id="KW-0812">Transmembrane</keyword>
<dbReference type="InterPro" id="IPR000045">
    <property type="entry name" value="Prepilin_IV_endopep_pep"/>
</dbReference>
<evidence type="ECO:0000256" key="5">
    <source>
        <dbReference type="ARBA" id="ARBA00022692"/>
    </source>
</evidence>
<evidence type="ECO:0000256" key="9">
    <source>
        <dbReference type="RuleBase" id="RU003794"/>
    </source>
</evidence>
<dbReference type="Pfam" id="PF01478">
    <property type="entry name" value="Peptidase_A24"/>
    <property type="match status" value="1"/>
</dbReference>
<accession>A0ABY1NNH2</accession>
<protein>
    <recommendedName>
        <fullName evidence="9">Prepilin leader peptidase/N-methyltransferase</fullName>
        <ecNumber evidence="9">2.1.1.-</ecNumber>
        <ecNumber evidence="9">3.4.23.43</ecNumber>
    </recommendedName>
</protein>
<keyword evidence="3" id="KW-1003">Cell membrane</keyword>
<evidence type="ECO:0000256" key="2">
    <source>
        <dbReference type="ARBA" id="ARBA00005801"/>
    </source>
</evidence>
<comment type="similarity">
    <text evidence="2 8">Belongs to the peptidase A24 family.</text>
</comment>
<evidence type="ECO:0000256" key="3">
    <source>
        <dbReference type="ARBA" id="ARBA00022475"/>
    </source>
</evidence>
<keyword evidence="9" id="KW-0489">Methyltransferase</keyword>
<evidence type="ECO:0000256" key="8">
    <source>
        <dbReference type="RuleBase" id="RU003793"/>
    </source>
</evidence>
<organism evidence="13 14">
    <name type="scientific">Desulfurobacterium pacificum</name>
    <dbReference type="NCBI Taxonomy" id="240166"/>
    <lineage>
        <taxon>Bacteria</taxon>
        <taxon>Pseudomonadati</taxon>
        <taxon>Aquificota</taxon>
        <taxon>Aquificia</taxon>
        <taxon>Desulfurobacteriales</taxon>
        <taxon>Desulfurobacteriaceae</taxon>
        <taxon>Desulfurobacterium</taxon>
    </lineage>
</organism>
<proteinExistence type="inferred from homology"/>
<evidence type="ECO:0000256" key="6">
    <source>
        <dbReference type="ARBA" id="ARBA00022989"/>
    </source>
</evidence>
<name>A0ABY1NNH2_9BACT</name>
<gene>
    <name evidence="13" type="ORF">SAMN06265339_1257</name>
</gene>
<keyword evidence="6 10" id="KW-1133">Transmembrane helix</keyword>
<dbReference type="Gene3D" id="1.20.120.1220">
    <property type="match status" value="1"/>
</dbReference>
<dbReference type="RefSeq" id="WP_283400716.1">
    <property type="nucleotide sequence ID" value="NZ_FXUB01000003.1"/>
</dbReference>
<dbReference type="EMBL" id="FXUB01000003">
    <property type="protein sequence ID" value="SMP14031.1"/>
    <property type="molecule type" value="Genomic_DNA"/>
</dbReference>
<dbReference type="EC" id="2.1.1.-" evidence="9"/>
<feature type="transmembrane region" description="Helical" evidence="10">
    <location>
        <begin position="226"/>
        <end position="249"/>
    </location>
</feature>
<feature type="transmembrane region" description="Helical" evidence="10">
    <location>
        <begin position="124"/>
        <end position="142"/>
    </location>
</feature>
<dbReference type="Pfam" id="PF06750">
    <property type="entry name" value="A24_N_bact"/>
    <property type="match status" value="1"/>
</dbReference>
<dbReference type="PANTHER" id="PTHR30487">
    <property type="entry name" value="TYPE 4 PREPILIN-LIKE PROTEINS LEADER PEPTIDE-PROCESSING ENZYME"/>
    <property type="match status" value="1"/>
</dbReference>
<feature type="transmembrane region" description="Helical" evidence="10">
    <location>
        <begin position="148"/>
        <end position="168"/>
    </location>
</feature>
<dbReference type="InterPro" id="IPR014032">
    <property type="entry name" value="Peptidase_A24A_bac"/>
</dbReference>
<feature type="domain" description="Prepilin peptidase A24 N-terminal" evidence="12">
    <location>
        <begin position="8"/>
        <end position="91"/>
    </location>
</feature>
<evidence type="ECO:0000313" key="14">
    <source>
        <dbReference type="Proteomes" id="UP001157911"/>
    </source>
</evidence>
<dbReference type="EC" id="3.4.23.43" evidence="9"/>
<keyword evidence="14" id="KW-1185">Reference proteome</keyword>
<dbReference type="InterPro" id="IPR050882">
    <property type="entry name" value="Prepilin_peptidase/N-MTase"/>
</dbReference>
<dbReference type="PANTHER" id="PTHR30487:SF0">
    <property type="entry name" value="PREPILIN LEADER PEPTIDASE_N-METHYLTRANSFERASE-RELATED"/>
    <property type="match status" value="1"/>
</dbReference>
<comment type="caution">
    <text evidence="13">The sequence shown here is derived from an EMBL/GenBank/DDBJ whole genome shotgun (WGS) entry which is preliminary data.</text>
</comment>
<evidence type="ECO:0000259" key="12">
    <source>
        <dbReference type="Pfam" id="PF06750"/>
    </source>
</evidence>
<reference evidence="13 14" key="1">
    <citation type="submission" date="2017-05" db="EMBL/GenBank/DDBJ databases">
        <authorList>
            <person name="Varghese N."/>
            <person name="Submissions S."/>
        </authorList>
    </citation>
    <scope>NUCLEOTIDE SEQUENCE [LARGE SCALE GENOMIC DNA]</scope>
    <source>
        <strain evidence="13 14">DSM 15522</strain>
    </source>
</reference>
<feature type="transmembrane region" description="Helical" evidence="10">
    <location>
        <begin position="6"/>
        <end position="24"/>
    </location>
</feature>
<evidence type="ECO:0000259" key="11">
    <source>
        <dbReference type="Pfam" id="PF01478"/>
    </source>
</evidence>
<keyword evidence="9" id="KW-0511">Multifunctional enzyme</keyword>
<evidence type="ECO:0000256" key="10">
    <source>
        <dbReference type="SAM" id="Phobius"/>
    </source>
</evidence>
<dbReference type="Proteomes" id="UP001157911">
    <property type="component" value="Unassembled WGS sequence"/>
</dbReference>
<comment type="function">
    <text evidence="9">Plays an essential role in type IV pili and type II pseudopili formation by proteolytically removing the leader sequence from substrate proteins and subsequently monomethylating the alpha-amino group of the newly exposed N-terminal phenylalanine.</text>
</comment>
<evidence type="ECO:0000256" key="1">
    <source>
        <dbReference type="ARBA" id="ARBA00004429"/>
    </source>
</evidence>
<comment type="subcellular location">
    <subcellularLocation>
        <location evidence="1">Cell inner membrane</location>
        <topology evidence="1">Multi-pass membrane protein</topology>
    </subcellularLocation>
    <subcellularLocation>
        <location evidence="9">Cell membrane</location>
        <topology evidence="9">Multi-pass membrane protein</topology>
    </subcellularLocation>
</comment>
<evidence type="ECO:0000313" key="13">
    <source>
        <dbReference type="EMBL" id="SMP14031.1"/>
    </source>
</evidence>
<feature type="transmembrane region" description="Helical" evidence="10">
    <location>
        <begin position="97"/>
        <end position="115"/>
    </location>
</feature>
<keyword evidence="9" id="KW-0378">Hydrolase</keyword>
<evidence type="ECO:0000256" key="7">
    <source>
        <dbReference type="ARBA" id="ARBA00023136"/>
    </source>
</evidence>
<feature type="domain" description="Prepilin type IV endopeptidase peptidase" evidence="11">
    <location>
        <begin position="102"/>
        <end position="210"/>
    </location>
</feature>
<feature type="transmembrane region" description="Helical" evidence="10">
    <location>
        <begin position="189"/>
        <end position="214"/>
    </location>
</feature>
<keyword evidence="4" id="KW-0997">Cell inner membrane</keyword>
<keyword evidence="9" id="KW-0808">Transferase</keyword>
<dbReference type="InterPro" id="IPR010627">
    <property type="entry name" value="Prepilin_pept_A24_N"/>
</dbReference>